<dbReference type="AlphaFoldDB" id="A0A1G1ZP51"/>
<accession>A0A1G1ZP51</accession>
<gene>
    <name evidence="1" type="ORF">A3A16_00055</name>
</gene>
<dbReference type="Pfam" id="PF09424">
    <property type="entry name" value="YqeY"/>
    <property type="match status" value="1"/>
</dbReference>
<protein>
    <recommendedName>
        <fullName evidence="3">Glutamyl-tRNA amidotransferase</fullName>
    </recommendedName>
</protein>
<dbReference type="STRING" id="1798407.A3A16_00055"/>
<name>A0A1G1ZP51_9BACT</name>
<sequence length="150" mass="17058">MPLKAQFNSDLKSAMKDGEQLKVSVLRLILTAAHNKEIEKRTKGAAAELTDEEFQEVLSREAKKRKEAIVVYEKGGRQDLADKEKKEFEIIQKYLPTQFGREEVEKIVSQVLARVEIKEFGPAMKEVMKELKGKADAALVSEIVKARLER</sequence>
<dbReference type="InterPro" id="IPR019004">
    <property type="entry name" value="YqeY/Aim41"/>
</dbReference>
<dbReference type="Gene3D" id="1.10.1510.10">
    <property type="entry name" value="Uncharacterised protein YqeY/AIM41 PF09424, N-terminal domain"/>
    <property type="match status" value="1"/>
</dbReference>
<dbReference type="GO" id="GO:0016884">
    <property type="term" value="F:carbon-nitrogen ligase activity, with glutamine as amido-N-donor"/>
    <property type="evidence" value="ECO:0007669"/>
    <property type="project" value="InterPro"/>
</dbReference>
<dbReference type="InterPro" id="IPR042184">
    <property type="entry name" value="YqeY/Aim41_N"/>
</dbReference>
<dbReference type="Proteomes" id="UP000177942">
    <property type="component" value="Unassembled WGS sequence"/>
</dbReference>
<comment type="caution">
    <text evidence="1">The sequence shown here is derived from an EMBL/GenBank/DDBJ whole genome shotgun (WGS) entry which is preliminary data.</text>
</comment>
<evidence type="ECO:0000313" key="1">
    <source>
        <dbReference type="EMBL" id="OGY66291.1"/>
    </source>
</evidence>
<dbReference type="SUPFAM" id="SSF89095">
    <property type="entry name" value="GatB/YqeY motif"/>
    <property type="match status" value="1"/>
</dbReference>
<dbReference type="EMBL" id="MHJJ01000002">
    <property type="protein sequence ID" value="OGY66291.1"/>
    <property type="molecule type" value="Genomic_DNA"/>
</dbReference>
<dbReference type="PANTHER" id="PTHR28055:SF1">
    <property type="entry name" value="ALTERED INHERITANCE OF MITOCHONDRIA PROTEIN 41, MITOCHONDRIAL"/>
    <property type="match status" value="1"/>
</dbReference>
<evidence type="ECO:0008006" key="3">
    <source>
        <dbReference type="Google" id="ProtNLM"/>
    </source>
</evidence>
<dbReference type="PANTHER" id="PTHR28055">
    <property type="entry name" value="ALTERED INHERITANCE OF MITOCHONDRIA PROTEIN 41, MITOCHONDRIAL"/>
    <property type="match status" value="1"/>
</dbReference>
<proteinExistence type="predicted"/>
<evidence type="ECO:0000313" key="2">
    <source>
        <dbReference type="Proteomes" id="UP000177942"/>
    </source>
</evidence>
<dbReference type="Gene3D" id="1.10.10.410">
    <property type="match status" value="1"/>
</dbReference>
<organism evidence="1 2">
    <name type="scientific">Candidatus Harrisonbacteria bacterium RIFCSPLOWO2_01_FULL_44_18</name>
    <dbReference type="NCBI Taxonomy" id="1798407"/>
    <lineage>
        <taxon>Bacteria</taxon>
        <taxon>Candidatus Harrisoniibacteriota</taxon>
    </lineage>
</organism>
<dbReference type="InterPro" id="IPR023168">
    <property type="entry name" value="GatB_Yqey_C_2"/>
</dbReference>
<reference evidence="1 2" key="1">
    <citation type="journal article" date="2016" name="Nat. Commun.">
        <title>Thousands of microbial genomes shed light on interconnected biogeochemical processes in an aquifer system.</title>
        <authorList>
            <person name="Anantharaman K."/>
            <person name="Brown C.T."/>
            <person name="Hug L.A."/>
            <person name="Sharon I."/>
            <person name="Castelle C.J."/>
            <person name="Probst A.J."/>
            <person name="Thomas B.C."/>
            <person name="Singh A."/>
            <person name="Wilkins M.J."/>
            <person name="Karaoz U."/>
            <person name="Brodie E.L."/>
            <person name="Williams K.H."/>
            <person name="Hubbard S.S."/>
            <person name="Banfield J.F."/>
        </authorList>
    </citation>
    <scope>NUCLEOTIDE SEQUENCE [LARGE SCALE GENOMIC DNA]</scope>
</reference>
<dbReference type="InterPro" id="IPR003789">
    <property type="entry name" value="Asn/Gln_tRNA_amidoTrase-B-like"/>
</dbReference>